<proteinExistence type="predicted"/>
<accession>A0A6G1FVP0</accession>
<dbReference type="InterPro" id="IPR003892">
    <property type="entry name" value="CUE"/>
</dbReference>
<dbReference type="InterPro" id="IPR058864">
    <property type="entry name" value="UBA_10"/>
</dbReference>
<dbReference type="Pfam" id="PF02845">
    <property type="entry name" value="CUE"/>
    <property type="match status" value="1"/>
</dbReference>
<feature type="region of interest" description="Disordered" evidence="1">
    <location>
        <begin position="367"/>
        <end position="389"/>
    </location>
</feature>
<dbReference type="GO" id="GO:0004519">
    <property type="term" value="F:endonuclease activity"/>
    <property type="evidence" value="ECO:0007669"/>
    <property type="project" value="TreeGrafter"/>
</dbReference>
<dbReference type="SUPFAM" id="SSF160443">
    <property type="entry name" value="SMR domain-like"/>
    <property type="match status" value="1"/>
</dbReference>
<feature type="compositionally biased region" description="Polar residues" evidence="1">
    <location>
        <begin position="368"/>
        <end position="389"/>
    </location>
</feature>
<dbReference type="GO" id="GO:0043130">
    <property type="term" value="F:ubiquitin binding"/>
    <property type="evidence" value="ECO:0007669"/>
    <property type="project" value="InterPro"/>
</dbReference>
<dbReference type="InterPro" id="IPR002625">
    <property type="entry name" value="Smr_dom"/>
</dbReference>
<evidence type="ECO:0008006" key="7">
    <source>
        <dbReference type="Google" id="ProtNLM"/>
    </source>
</evidence>
<dbReference type="InterPro" id="IPR036063">
    <property type="entry name" value="Smr_dom_sf"/>
</dbReference>
<sequence>MGEDLETIIARFEREFFPPISPELIRAILSDYNDLNDPTEYESARAVLECIRNDAMADDAQQFDPSGTSGSITNNQPSDPCTEDTTLSAEIDSPSLGELSAPTSSTSNSGRDGSNSSETGLNAGVLGDCEMSDEMMGADEDTKVGRLSEMFHNLKERDLRYQLKKANGNFSRTTDALLNLVYLVGEQEGEEQPKFRGVDAFAEENGNVRSKKPKKKNRQTRSALEEMPRYDAFESGMPENRWKMGQDQIAYIAERTPYSTQAVSSIWHTYDQTVRSTLHEMIRADIKDNGDDLPDEEATLASTLSLKDEFPHLDDSTCAALVRLTSSSPILSAAHDLATALLKPPGPITADVPGAIIPKYVPLELPSPTKSPSTAQPLPLNSPSQMSPTTVHLSTLHRQVVDSAHRYHQLSRSNPHYGGVTAHYSSEARRLRDDLRDAQSSAADAQAALQSSATHLDLHGIDRTNGARIAVNRVEAWWETVKHAEPVTGHDRSKLPRTEFTIVVGKGNHSAGQRGVLGPAVARALIAGGWKIRAEDGTVVVTGRERNKARGA</sequence>
<dbReference type="PROSITE" id="PS51140">
    <property type="entry name" value="CUE"/>
    <property type="match status" value="1"/>
</dbReference>
<feature type="compositionally biased region" description="Polar residues" evidence="1">
    <location>
        <begin position="101"/>
        <end position="120"/>
    </location>
</feature>
<dbReference type="GO" id="GO:0005634">
    <property type="term" value="C:nucleus"/>
    <property type="evidence" value="ECO:0007669"/>
    <property type="project" value="TreeGrafter"/>
</dbReference>
<evidence type="ECO:0000313" key="5">
    <source>
        <dbReference type="Proteomes" id="UP000504638"/>
    </source>
</evidence>
<dbReference type="Proteomes" id="UP000504638">
    <property type="component" value="Unplaced"/>
</dbReference>
<evidence type="ECO:0000259" key="3">
    <source>
        <dbReference type="PROSITE" id="PS51140"/>
    </source>
</evidence>
<dbReference type="EMBL" id="ML975170">
    <property type="protein sequence ID" value="KAF1809752.1"/>
    <property type="molecule type" value="Genomic_DNA"/>
</dbReference>
<feature type="domain" description="Smr" evidence="2">
    <location>
        <begin position="456"/>
        <end position="544"/>
    </location>
</feature>
<dbReference type="PROSITE" id="PS50828">
    <property type="entry name" value="SMR"/>
    <property type="match status" value="1"/>
</dbReference>
<name>A0A6G1FVP0_9PEZI</name>
<reference evidence="4 6" key="1">
    <citation type="submission" date="2020-01" db="EMBL/GenBank/DDBJ databases">
        <authorList>
            <consortium name="DOE Joint Genome Institute"/>
            <person name="Haridas S."/>
            <person name="Albert R."/>
            <person name="Binder M."/>
            <person name="Bloem J."/>
            <person name="Labutti K."/>
            <person name="Salamov A."/>
            <person name="Andreopoulos B."/>
            <person name="Baker S.E."/>
            <person name="Barry K."/>
            <person name="Bills G."/>
            <person name="Bluhm B.H."/>
            <person name="Cannon C."/>
            <person name="Castanera R."/>
            <person name="Culley D.E."/>
            <person name="Daum C."/>
            <person name="Ezra D."/>
            <person name="Gonzalez J.B."/>
            <person name="Henrissat B."/>
            <person name="Kuo A."/>
            <person name="Liang C."/>
            <person name="Lipzen A."/>
            <person name="Lutzoni F."/>
            <person name="Magnuson J."/>
            <person name="Mondo S."/>
            <person name="Nolan M."/>
            <person name="Ohm R."/>
            <person name="Pangilinan J."/>
            <person name="Park H.-J."/>
            <person name="Ramirez L."/>
            <person name="Alfaro M."/>
            <person name="Sun H."/>
            <person name="Tritt A."/>
            <person name="Yoshinaga Y."/>
            <person name="Zwiers L.-H."/>
            <person name="Turgeon B.G."/>
            <person name="Goodwin S.B."/>
            <person name="Spatafora J.W."/>
            <person name="Crous P.W."/>
            <person name="Grigoriev I.V."/>
        </authorList>
    </citation>
    <scope>NUCLEOTIDE SEQUENCE</scope>
    <source>
        <strain evidence="4 6">CBS 781.70</strain>
    </source>
</reference>
<dbReference type="Gene3D" id="3.30.1370.110">
    <property type="match status" value="1"/>
</dbReference>
<evidence type="ECO:0000313" key="4">
    <source>
        <dbReference type="EMBL" id="KAF1809752.1"/>
    </source>
</evidence>
<reference evidence="6" key="3">
    <citation type="submission" date="2025-04" db="UniProtKB">
        <authorList>
            <consortium name="RefSeq"/>
        </authorList>
    </citation>
    <scope>IDENTIFICATION</scope>
    <source>
        <strain evidence="6">CBS 781.70</strain>
    </source>
</reference>
<protein>
    <recommendedName>
        <fullName evidence="7">Smr domain-containing protein</fullName>
    </recommendedName>
</protein>
<evidence type="ECO:0000259" key="2">
    <source>
        <dbReference type="PROSITE" id="PS50828"/>
    </source>
</evidence>
<dbReference type="CDD" id="cd14279">
    <property type="entry name" value="CUE"/>
    <property type="match status" value="1"/>
</dbReference>
<evidence type="ECO:0000313" key="6">
    <source>
        <dbReference type="RefSeq" id="XP_033531383.1"/>
    </source>
</evidence>
<organism evidence="4">
    <name type="scientific">Eremomyces bilateralis CBS 781.70</name>
    <dbReference type="NCBI Taxonomy" id="1392243"/>
    <lineage>
        <taxon>Eukaryota</taxon>
        <taxon>Fungi</taxon>
        <taxon>Dikarya</taxon>
        <taxon>Ascomycota</taxon>
        <taxon>Pezizomycotina</taxon>
        <taxon>Dothideomycetes</taxon>
        <taxon>Dothideomycetes incertae sedis</taxon>
        <taxon>Eremomycetales</taxon>
        <taxon>Eremomycetaceae</taxon>
        <taxon>Eremomyces</taxon>
    </lineage>
</organism>
<dbReference type="OrthoDB" id="443981at2759"/>
<evidence type="ECO:0000256" key="1">
    <source>
        <dbReference type="SAM" id="MobiDB-lite"/>
    </source>
</evidence>
<dbReference type="PANTHER" id="PTHR46535:SF1">
    <property type="entry name" value="NEDD4-BINDING PROTEIN 2"/>
    <property type="match status" value="1"/>
</dbReference>
<gene>
    <name evidence="4 6" type="ORF">P152DRAFT_147935</name>
</gene>
<keyword evidence="5" id="KW-1185">Reference proteome</keyword>
<dbReference type="PANTHER" id="PTHR46535">
    <property type="entry name" value="NEDD4-BINDING PROTEIN 2"/>
    <property type="match status" value="1"/>
</dbReference>
<dbReference type="Pfam" id="PF26286">
    <property type="entry name" value="UBA_10"/>
    <property type="match status" value="1"/>
</dbReference>
<feature type="domain" description="CUE" evidence="3">
    <location>
        <begin position="139"/>
        <end position="182"/>
    </location>
</feature>
<dbReference type="AlphaFoldDB" id="A0A6G1FVP0"/>
<dbReference type="GeneID" id="54414477"/>
<reference evidence="6" key="2">
    <citation type="submission" date="2020-04" db="EMBL/GenBank/DDBJ databases">
        <authorList>
            <consortium name="NCBI Genome Project"/>
        </authorList>
    </citation>
    <scope>NUCLEOTIDE SEQUENCE</scope>
    <source>
        <strain evidence="6">CBS 781.70</strain>
    </source>
</reference>
<dbReference type="RefSeq" id="XP_033531383.1">
    <property type="nucleotide sequence ID" value="XM_033673907.1"/>
</dbReference>
<feature type="region of interest" description="Disordered" evidence="1">
    <location>
        <begin position="60"/>
        <end position="125"/>
    </location>
</feature>
<feature type="compositionally biased region" description="Polar residues" evidence="1">
    <location>
        <begin position="63"/>
        <end position="88"/>
    </location>
</feature>
<dbReference type="InterPro" id="IPR052772">
    <property type="entry name" value="Endo/PolyKinase_Domain-Protein"/>
</dbReference>